<accession>A0ABX0NHI8</accession>
<sequence>MKLRINHLAKTMALCGALLGATTTVYAANPHFVGRVTSTLVGTSVQTCFKIAGLGDNATITVNASANATATFVCQTKNGNCPSAANKTTVNTAVSTSGNFVSDRNGNVSGCLTLNAPGPGNFTCPPGQNLVLANVTFSNITVQSGPTGSATANPPVQSADFRACTRR</sequence>
<gene>
    <name evidence="3" type="ORF">F2P44_26665</name>
</gene>
<dbReference type="RefSeq" id="WP_167091486.1">
    <property type="nucleotide sequence ID" value="NZ_WHJG01000039.1"/>
</dbReference>
<feature type="compositionally biased region" description="Polar residues" evidence="1">
    <location>
        <begin position="144"/>
        <end position="156"/>
    </location>
</feature>
<dbReference type="Proteomes" id="UP000621455">
    <property type="component" value="Unassembled WGS sequence"/>
</dbReference>
<dbReference type="EMBL" id="WHJG01000039">
    <property type="protein sequence ID" value="NHZ82829.1"/>
    <property type="molecule type" value="Genomic_DNA"/>
</dbReference>
<evidence type="ECO:0000256" key="1">
    <source>
        <dbReference type="SAM" id="MobiDB-lite"/>
    </source>
</evidence>
<evidence type="ECO:0000256" key="2">
    <source>
        <dbReference type="SAM" id="SignalP"/>
    </source>
</evidence>
<name>A0ABX0NHI8_9BURK</name>
<keyword evidence="4" id="KW-1185">Reference proteome</keyword>
<protein>
    <submittedName>
        <fullName evidence="3">Uncharacterized protein</fullName>
    </submittedName>
</protein>
<evidence type="ECO:0000313" key="3">
    <source>
        <dbReference type="EMBL" id="NHZ82829.1"/>
    </source>
</evidence>
<feature type="region of interest" description="Disordered" evidence="1">
    <location>
        <begin position="144"/>
        <end position="167"/>
    </location>
</feature>
<organism evidence="3 4">
    <name type="scientific">Massilia frigida</name>
    <dbReference type="NCBI Taxonomy" id="2609281"/>
    <lineage>
        <taxon>Bacteria</taxon>
        <taxon>Pseudomonadati</taxon>
        <taxon>Pseudomonadota</taxon>
        <taxon>Betaproteobacteria</taxon>
        <taxon>Burkholderiales</taxon>
        <taxon>Oxalobacteraceae</taxon>
        <taxon>Telluria group</taxon>
        <taxon>Massilia</taxon>
    </lineage>
</organism>
<feature type="signal peptide" evidence="2">
    <location>
        <begin position="1"/>
        <end position="27"/>
    </location>
</feature>
<proteinExistence type="predicted"/>
<reference evidence="3 4" key="1">
    <citation type="submission" date="2019-10" db="EMBL/GenBank/DDBJ databases">
        <title>Taxonomy of Antarctic Massilia spp.: description of Massilia rubra sp. nov., Massilia aquatica sp. nov., Massilia mucilaginosa sp. nov., Massilia frigida sp. nov. isolated from streams, lakes and regoliths.</title>
        <authorList>
            <person name="Holochova P."/>
            <person name="Sedlacek I."/>
            <person name="Kralova S."/>
            <person name="Maslanova I."/>
            <person name="Busse H.-J."/>
            <person name="Stankova E."/>
            <person name="Vrbovska V."/>
            <person name="Kovarovic V."/>
            <person name="Bartak M."/>
            <person name="Svec P."/>
            <person name="Pantucek R."/>
        </authorList>
    </citation>
    <scope>NUCLEOTIDE SEQUENCE [LARGE SCALE GENOMIC DNA]</scope>
    <source>
        <strain evidence="3 4">CCM 8695</strain>
    </source>
</reference>
<evidence type="ECO:0000313" key="4">
    <source>
        <dbReference type="Proteomes" id="UP000621455"/>
    </source>
</evidence>
<keyword evidence="2" id="KW-0732">Signal</keyword>
<feature type="chain" id="PRO_5045106496" evidence="2">
    <location>
        <begin position="28"/>
        <end position="167"/>
    </location>
</feature>
<comment type="caution">
    <text evidence="3">The sequence shown here is derived from an EMBL/GenBank/DDBJ whole genome shotgun (WGS) entry which is preliminary data.</text>
</comment>